<proteinExistence type="predicted"/>
<dbReference type="PROSITE" id="PS50045">
    <property type="entry name" value="SIGMA54_INTERACT_4"/>
    <property type="match status" value="1"/>
</dbReference>
<feature type="domain" description="Sigma-54 factor interaction" evidence="7">
    <location>
        <begin position="379"/>
        <end position="609"/>
    </location>
</feature>
<evidence type="ECO:0000259" key="8">
    <source>
        <dbReference type="PROSITE" id="PS50112"/>
    </source>
</evidence>
<evidence type="ECO:0000259" key="7">
    <source>
        <dbReference type="PROSITE" id="PS50045"/>
    </source>
</evidence>
<dbReference type="PANTHER" id="PTHR32071:SF57">
    <property type="entry name" value="C4-DICARBOXYLATE TRANSPORT TRANSCRIPTIONAL REGULATORY PROTEIN DCTD"/>
    <property type="match status" value="1"/>
</dbReference>
<evidence type="ECO:0000259" key="9">
    <source>
        <dbReference type="PROSITE" id="PS51371"/>
    </source>
</evidence>
<dbReference type="CDD" id="cd00009">
    <property type="entry name" value="AAA"/>
    <property type="match status" value="1"/>
</dbReference>
<comment type="caution">
    <text evidence="10">The sequence shown here is derived from an EMBL/GenBank/DDBJ whole genome shotgun (WGS) entry which is preliminary data.</text>
</comment>
<evidence type="ECO:0000256" key="1">
    <source>
        <dbReference type="ARBA" id="ARBA00022741"/>
    </source>
</evidence>
<keyword evidence="1" id="KW-0547">Nucleotide-binding</keyword>
<evidence type="ECO:0000256" key="5">
    <source>
        <dbReference type="PROSITE-ProRule" id="PRU00703"/>
    </source>
</evidence>
<dbReference type="PROSITE" id="PS00675">
    <property type="entry name" value="SIGMA54_INTERACT_1"/>
    <property type="match status" value="1"/>
</dbReference>
<dbReference type="InterPro" id="IPR000014">
    <property type="entry name" value="PAS"/>
</dbReference>
<dbReference type="InterPro" id="IPR000644">
    <property type="entry name" value="CBS_dom"/>
</dbReference>
<dbReference type="InterPro" id="IPR025662">
    <property type="entry name" value="Sigma_54_int_dom_ATP-bd_1"/>
</dbReference>
<keyword evidence="6" id="KW-0175">Coiled coil</keyword>
<evidence type="ECO:0000313" key="11">
    <source>
        <dbReference type="Proteomes" id="UP000278746"/>
    </source>
</evidence>
<evidence type="ECO:0000256" key="4">
    <source>
        <dbReference type="ARBA" id="ARBA00023163"/>
    </source>
</evidence>
<dbReference type="CDD" id="cd00130">
    <property type="entry name" value="PAS"/>
    <property type="match status" value="1"/>
</dbReference>
<feature type="domain" description="CBS" evidence="9">
    <location>
        <begin position="11"/>
        <end position="68"/>
    </location>
</feature>
<feature type="domain" description="PAS" evidence="8">
    <location>
        <begin position="239"/>
        <end position="290"/>
    </location>
</feature>
<dbReference type="PROSITE" id="PS51371">
    <property type="entry name" value="CBS"/>
    <property type="match status" value="1"/>
</dbReference>
<dbReference type="GO" id="GO:0006355">
    <property type="term" value="P:regulation of DNA-templated transcription"/>
    <property type="evidence" value="ECO:0007669"/>
    <property type="project" value="InterPro"/>
</dbReference>
<dbReference type="InterPro" id="IPR027417">
    <property type="entry name" value="P-loop_NTPase"/>
</dbReference>
<dbReference type="SMART" id="SM00091">
    <property type="entry name" value="PAS"/>
    <property type="match status" value="2"/>
</dbReference>
<dbReference type="InterPro" id="IPR013767">
    <property type="entry name" value="PAS_fold"/>
</dbReference>
<dbReference type="InterPro" id="IPR058031">
    <property type="entry name" value="AAA_lid_NorR"/>
</dbReference>
<sequence>MNEGVPAKAAMKKPPVILYTDESMQEAAAKMYHMKNYDAPVIDDAGHVVGSLSGDTLMTAMMKGLSPQTKVEEMMERQVSAVLEGDLPLPSFKWNPATIPVVNESRNLTGILYPEEWFAAVEKDAKQRRDILEALLNGEEEGVVVIGDGHKVIFSNRQAEKLLSIHSGDRITDVLDKNKITDVLSDQLSEETYSFYVKDKKMRVKKQTITAGKKTFIALWFKEMAPSFTNGEEEGWKEKAEQMETILELAYDGIIMVDRHGVITMISKEYASFLEMDEQDIIGRHVTDVIEHTRMHIVAETGKPEIADIQPIKGDYMVATRLPIFKDGKLEGAVGKVLFKNLGGFKALKKRMEKLEKELANYRGDWNETNRAKYQFDQLIGTSSEWTKAKELALKASETESSVLLLGESGTGKELFAHAIHNASPRSPGPFVKVNCAAIPNDLIESELFGYIEGSFTGAKRGGKKGKFEAADGGTIFLDEIGELPIHMQVKLLRVLQEREVEKVGATSAKPVDIRVIAATNRNLEKMIGEGDFRLDLFYRLNVFSIHIPPLRERPEDIEQLVPYFLKKLSLKLGKEVKYIDRTAMDTLVKYNWPGNTRELENVIERTANVVDSYQTITSVHLPDKLTGVKVKEKPEPLSEQMREAEKQAILHALRYTEGNKSQAAKLLGVSRTALYEKIARMK</sequence>
<dbReference type="Gene3D" id="3.40.50.300">
    <property type="entry name" value="P-loop containing nucleotide triphosphate hydrolases"/>
    <property type="match status" value="1"/>
</dbReference>
<dbReference type="AlphaFoldDB" id="A0A3M7TMA3"/>
<dbReference type="Gene3D" id="1.10.8.60">
    <property type="match status" value="1"/>
</dbReference>
<dbReference type="SUPFAM" id="SSF52540">
    <property type="entry name" value="P-loop containing nucleoside triphosphate hydrolases"/>
    <property type="match status" value="1"/>
</dbReference>
<dbReference type="InterPro" id="IPR009057">
    <property type="entry name" value="Homeodomain-like_sf"/>
</dbReference>
<evidence type="ECO:0000256" key="2">
    <source>
        <dbReference type="ARBA" id="ARBA00022840"/>
    </source>
</evidence>
<dbReference type="PRINTS" id="PR01590">
    <property type="entry name" value="HTHFIS"/>
</dbReference>
<dbReference type="RefSeq" id="WP_122901985.1">
    <property type="nucleotide sequence ID" value="NZ_RHIB01000005.1"/>
</dbReference>
<dbReference type="InterPro" id="IPR035965">
    <property type="entry name" value="PAS-like_dom_sf"/>
</dbReference>
<dbReference type="GO" id="GO:0005524">
    <property type="term" value="F:ATP binding"/>
    <property type="evidence" value="ECO:0007669"/>
    <property type="project" value="UniProtKB-KW"/>
</dbReference>
<keyword evidence="3" id="KW-0805">Transcription regulation</keyword>
<dbReference type="NCBIfam" id="TIGR00229">
    <property type="entry name" value="sensory_box"/>
    <property type="match status" value="1"/>
</dbReference>
<reference evidence="10 11" key="1">
    <citation type="submission" date="2018-10" db="EMBL/GenBank/DDBJ databases">
        <title>Bacillus Keqinensis sp. nov., a moderately halophilic bacterium isolated from a saline-alkaline lake.</title>
        <authorList>
            <person name="Wang H."/>
        </authorList>
    </citation>
    <scope>NUCLEOTIDE SEQUENCE [LARGE SCALE GENOMIC DNA]</scope>
    <source>
        <strain evidence="10 11">KQ-3</strain>
    </source>
</reference>
<dbReference type="PROSITE" id="PS00676">
    <property type="entry name" value="SIGMA54_INTERACT_2"/>
    <property type="match status" value="1"/>
</dbReference>
<dbReference type="Gene3D" id="3.30.450.20">
    <property type="entry name" value="PAS domain"/>
    <property type="match status" value="2"/>
</dbReference>
<accession>A0A3M7TMA3</accession>
<dbReference type="InterPro" id="IPR002197">
    <property type="entry name" value="HTH_Fis"/>
</dbReference>
<dbReference type="InterPro" id="IPR002078">
    <property type="entry name" value="Sigma_54_int"/>
</dbReference>
<dbReference type="Pfam" id="PF02954">
    <property type="entry name" value="HTH_8"/>
    <property type="match status" value="1"/>
</dbReference>
<keyword evidence="2" id="KW-0067">ATP-binding</keyword>
<dbReference type="InterPro" id="IPR003593">
    <property type="entry name" value="AAA+_ATPase"/>
</dbReference>
<gene>
    <name evidence="10" type="ORF">EBO34_20065</name>
</gene>
<dbReference type="PANTHER" id="PTHR32071">
    <property type="entry name" value="TRANSCRIPTIONAL REGULATORY PROTEIN"/>
    <property type="match status" value="1"/>
</dbReference>
<dbReference type="Pfam" id="PF00571">
    <property type="entry name" value="CBS"/>
    <property type="match status" value="1"/>
</dbReference>
<name>A0A3M7TMA3_9BACI</name>
<dbReference type="CDD" id="cd02205">
    <property type="entry name" value="CBS_pair_SF"/>
    <property type="match status" value="1"/>
</dbReference>
<dbReference type="Pfam" id="PF00158">
    <property type="entry name" value="Sigma54_activat"/>
    <property type="match status" value="1"/>
</dbReference>
<dbReference type="InterPro" id="IPR025943">
    <property type="entry name" value="Sigma_54_int_dom_ATP-bd_2"/>
</dbReference>
<dbReference type="SUPFAM" id="SSF46689">
    <property type="entry name" value="Homeodomain-like"/>
    <property type="match status" value="1"/>
</dbReference>
<dbReference type="GO" id="GO:0043565">
    <property type="term" value="F:sequence-specific DNA binding"/>
    <property type="evidence" value="ECO:0007669"/>
    <property type="project" value="InterPro"/>
</dbReference>
<dbReference type="SMART" id="SM00382">
    <property type="entry name" value="AAA"/>
    <property type="match status" value="1"/>
</dbReference>
<evidence type="ECO:0000256" key="6">
    <source>
        <dbReference type="SAM" id="Coils"/>
    </source>
</evidence>
<dbReference type="Gene3D" id="1.10.10.60">
    <property type="entry name" value="Homeodomain-like"/>
    <property type="match status" value="1"/>
</dbReference>
<dbReference type="InterPro" id="IPR046342">
    <property type="entry name" value="CBS_dom_sf"/>
</dbReference>
<protein>
    <submittedName>
        <fullName evidence="10">PAS domain-containing protein</fullName>
    </submittedName>
</protein>
<dbReference type="Pfam" id="PF25601">
    <property type="entry name" value="AAA_lid_14"/>
    <property type="match status" value="1"/>
</dbReference>
<organism evidence="10 11">
    <name type="scientific">Alteribacter keqinensis</name>
    <dbReference type="NCBI Taxonomy" id="2483800"/>
    <lineage>
        <taxon>Bacteria</taxon>
        <taxon>Bacillati</taxon>
        <taxon>Bacillota</taxon>
        <taxon>Bacilli</taxon>
        <taxon>Bacillales</taxon>
        <taxon>Bacillaceae</taxon>
        <taxon>Alteribacter</taxon>
    </lineage>
</organism>
<keyword evidence="11" id="KW-1185">Reference proteome</keyword>
<dbReference type="PROSITE" id="PS50112">
    <property type="entry name" value="PAS"/>
    <property type="match status" value="1"/>
</dbReference>
<evidence type="ECO:0000256" key="3">
    <source>
        <dbReference type="ARBA" id="ARBA00023015"/>
    </source>
</evidence>
<dbReference type="FunFam" id="3.40.50.300:FF:000006">
    <property type="entry name" value="DNA-binding transcriptional regulator NtrC"/>
    <property type="match status" value="1"/>
</dbReference>
<dbReference type="OrthoDB" id="9771372at2"/>
<evidence type="ECO:0000313" key="10">
    <source>
        <dbReference type="EMBL" id="RNA66048.1"/>
    </source>
</evidence>
<dbReference type="EMBL" id="RHIB01000005">
    <property type="protein sequence ID" value="RNA66048.1"/>
    <property type="molecule type" value="Genomic_DNA"/>
</dbReference>
<dbReference type="SUPFAM" id="SSF55785">
    <property type="entry name" value="PYP-like sensor domain (PAS domain)"/>
    <property type="match status" value="1"/>
</dbReference>
<dbReference type="Gene3D" id="3.10.580.10">
    <property type="entry name" value="CBS-domain"/>
    <property type="match status" value="1"/>
</dbReference>
<dbReference type="Pfam" id="PF00989">
    <property type="entry name" value="PAS"/>
    <property type="match status" value="1"/>
</dbReference>
<keyword evidence="5" id="KW-0129">CBS domain</keyword>
<dbReference type="Proteomes" id="UP000278746">
    <property type="component" value="Unassembled WGS sequence"/>
</dbReference>
<feature type="coiled-coil region" evidence="6">
    <location>
        <begin position="345"/>
        <end position="372"/>
    </location>
</feature>
<keyword evidence="4" id="KW-0804">Transcription</keyword>
<dbReference type="SUPFAM" id="SSF54631">
    <property type="entry name" value="CBS-domain pair"/>
    <property type="match status" value="1"/>
</dbReference>